<sequence>MYSFKVITPQCLKSSKKEKKSVNWNDNWTLFFLRHKLISFRRLIVRLRELLFLKHTSLLEVVLRRCCRRVALEKMSVFRLILKHKESIKGESSVVVLKS</sequence>
<accession>A0AAV4YC50</accession>
<evidence type="ECO:0000313" key="1">
    <source>
        <dbReference type="EMBL" id="GIZ03790.1"/>
    </source>
</evidence>
<dbReference type="EMBL" id="BPLR01018998">
    <property type="protein sequence ID" value="GIZ03790.1"/>
    <property type="molecule type" value="Genomic_DNA"/>
</dbReference>
<dbReference type="Proteomes" id="UP001054945">
    <property type="component" value="Unassembled WGS sequence"/>
</dbReference>
<gene>
    <name evidence="1" type="ORF">CEXT_558621</name>
</gene>
<keyword evidence="2" id="KW-1185">Reference proteome</keyword>
<dbReference type="AlphaFoldDB" id="A0AAV4YC50"/>
<name>A0AAV4YC50_CAEEX</name>
<reference evidence="1 2" key="1">
    <citation type="submission" date="2021-06" db="EMBL/GenBank/DDBJ databases">
        <title>Caerostris extrusa draft genome.</title>
        <authorList>
            <person name="Kono N."/>
            <person name="Arakawa K."/>
        </authorList>
    </citation>
    <scope>NUCLEOTIDE SEQUENCE [LARGE SCALE GENOMIC DNA]</scope>
</reference>
<organism evidence="1 2">
    <name type="scientific">Caerostris extrusa</name>
    <name type="common">Bark spider</name>
    <name type="synonym">Caerostris bankana</name>
    <dbReference type="NCBI Taxonomy" id="172846"/>
    <lineage>
        <taxon>Eukaryota</taxon>
        <taxon>Metazoa</taxon>
        <taxon>Ecdysozoa</taxon>
        <taxon>Arthropoda</taxon>
        <taxon>Chelicerata</taxon>
        <taxon>Arachnida</taxon>
        <taxon>Araneae</taxon>
        <taxon>Araneomorphae</taxon>
        <taxon>Entelegynae</taxon>
        <taxon>Araneoidea</taxon>
        <taxon>Araneidae</taxon>
        <taxon>Caerostris</taxon>
    </lineage>
</organism>
<comment type="caution">
    <text evidence="1">The sequence shown here is derived from an EMBL/GenBank/DDBJ whole genome shotgun (WGS) entry which is preliminary data.</text>
</comment>
<proteinExistence type="predicted"/>
<evidence type="ECO:0000313" key="2">
    <source>
        <dbReference type="Proteomes" id="UP001054945"/>
    </source>
</evidence>
<protein>
    <submittedName>
        <fullName evidence="1">Uncharacterized protein</fullName>
    </submittedName>
</protein>